<dbReference type="Gene3D" id="2.60.40.3940">
    <property type="match status" value="1"/>
</dbReference>
<dbReference type="EMBL" id="PUJV01000007">
    <property type="protein sequence ID" value="NHB96345.1"/>
    <property type="molecule type" value="Genomic_DNA"/>
</dbReference>
<keyword evidence="3" id="KW-1185">Reference proteome</keyword>
<gene>
    <name evidence="2" type="ORF">C5470_07865</name>
</gene>
<sequence>MKNLGLKEGAKRDIGNKGNQVPDASFFSSNFSDDKGWWMSPNGIIEQYVKVILTKSDVHNRSNTHQERMKNISFPIVFPVAFLGASVTNLDTPWIYIETSWVSDVSKTSITVWAGIYLPVNRNDVLPESDVTIYLRVWGK</sequence>
<organism evidence="2 3">
    <name type="scientific">Photorhabdus stackebrandtii</name>
    <dbReference type="NCBI Taxonomy" id="1123042"/>
    <lineage>
        <taxon>Bacteria</taxon>
        <taxon>Pseudomonadati</taxon>
        <taxon>Pseudomonadota</taxon>
        <taxon>Gammaproteobacteria</taxon>
        <taxon>Enterobacterales</taxon>
        <taxon>Morganellaceae</taxon>
        <taxon>Photorhabdus</taxon>
    </lineage>
</organism>
<evidence type="ECO:0000313" key="2">
    <source>
        <dbReference type="EMBL" id="NHB96345.1"/>
    </source>
</evidence>
<name>A0A7X5QLA1_9GAMM</name>
<dbReference type="Pfam" id="PF21882">
    <property type="entry name" value="Gp53-like_C"/>
    <property type="match status" value="1"/>
</dbReference>
<dbReference type="AlphaFoldDB" id="A0A7X5QLA1"/>
<protein>
    <recommendedName>
        <fullName evidence="1">Putative tail fiber protein gp53-like C-terminal domain-containing protein</fullName>
    </recommendedName>
</protein>
<proteinExistence type="predicted"/>
<evidence type="ECO:0000259" key="1">
    <source>
        <dbReference type="Pfam" id="PF21882"/>
    </source>
</evidence>
<accession>A0A7X5QLA1</accession>
<evidence type="ECO:0000313" key="3">
    <source>
        <dbReference type="Proteomes" id="UP000547931"/>
    </source>
</evidence>
<dbReference type="Proteomes" id="UP000547931">
    <property type="component" value="Unassembled WGS sequence"/>
</dbReference>
<dbReference type="InterPro" id="IPR054075">
    <property type="entry name" value="Gp53-like_C"/>
</dbReference>
<feature type="domain" description="Putative tail fiber protein gp53-like C-terminal" evidence="1">
    <location>
        <begin position="41"/>
        <end position="113"/>
    </location>
</feature>
<comment type="caution">
    <text evidence="2">The sequence shown here is derived from an EMBL/GenBank/DDBJ whole genome shotgun (WGS) entry which is preliminary data.</text>
</comment>
<dbReference type="RefSeq" id="WP_166287440.1">
    <property type="nucleotide sequence ID" value="NZ_CAWPIE010000007.1"/>
</dbReference>
<reference evidence="2 3" key="1">
    <citation type="submission" date="2018-02" db="EMBL/GenBank/DDBJ databases">
        <authorList>
            <person name="Machado R.A."/>
        </authorList>
    </citation>
    <scope>NUCLEOTIDE SEQUENCE [LARGE SCALE GENOMIC DNA]</scope>
    <source>
        <strain evidence="2 3">DSM 23271</strain>
    </source>
</reference>